<dbReference type="GO" id="GO:0070979">
    <property type="term" value="P:protein K11-linked ubiquitination"/>
    <property type="evidence" value="ECO:0007669"/>
    <property type="project" value="TreeGrafter"/>
</dbReference>
<comment type="similarity">
    <text evidence="1">Belongs to the APC1 family.</text>
</comment>
<organism evidence="5 6">
    <name type="scientific">Steinernema carpocapsae</name>
    <name type="common">Entomopathogenic nematode</name>
    <dbReference type="NCBI Taxonomy" id="34508"/>
    <lineage>
        <taxon>Eukaryota</taxon>
        <taxon>Metazoa</taxon>
        <taxon>Ecdysozoa</taxon>
        <taxon>Nematoda</taxon>
        <taxon>Chromadorea</taxon>
        <taxon>Rhabditida</taxon>
        <taxon>Tylenchina</taxon>
        <taxon>Panagrolaimomorpha</taxon>
        <taxon>Strongyloidoidea</taxon>
        <taxon>Steinernematidae</taxon>
        <taxon>Steinernema</taxon>
    </lineage>
</organism>
<dbReference type="PANTHER" id="PTHR12827:SF3">
    <property type="entry name" value="ANAPHASE-PROMOTING COMPLEX SUBUNIT 1"/>
    <property type="match status" value="1"/>
</dbReference>
<proteinExistence type="inferred from homology"/>
<dbReference type="PANTHER" id="PTHR12827">
    <property type="entry name" value="MEIOTIC CHECKPOINT REGULATOR TSG24 FAMILY MEMBER"/>
    <property type="match status" value="1"/>
</dbReference>
<dbReference type="OrthoDB" id="26401at2759"/>
<dbReference type="InterPro" id="IPR024990">
    <property type="entry name" value="Apc1"/>
</dbReference>
<keyword evidence="2" id="KW-0132">Cell division</keyword>
<evidence type="ECO:0000256" key="2">
    <source>
        <dbReference type="ARBA" id="ARBA00022618"/>
    </source>
</evidence>
<dbReference type="GO" id="GO:0005680">
    <property type="term" value="C:anaphase-promoting complex"/>
    <property type="evidence" value="ECO:0007669"/>
    <property type="project" value="InterPro"/>
</dbReference>
<evidence type="ECO:0000256" key="1">
    <source>
        <dbReference type="ARBA" id="ARBA00010547"/>
    </source>
</evidence>
<dbReference type="InterPro" id="IPR011989">
    <property type="entry name" value="ARM-like"/>
</dbReference>
<evidence type="ECO:0000313" key="5">
    <source>
        <dbReference type="EMBL" id="TKR70749.1"/>
    </source>
</evidence>
<protein>
    <submittedName>
        <fullName evidence="5">Uncharacterized protein</fullName>
    </submittedName>
</protein>
<evidence type="ECO:0000313" key="6">
    <source>
        <dbReference type="Proteomes" id="UP000298663"/>
    </source>
</evidence>
<dbReference type="Proteomes" id="UP000298663">
    <property type="component" value="Unassembled WGS sequence"/>
</dbReference>
<gene>
    <name evidence="5" type="ORF">L596_022733</name>
</gene>
<evidence type="ECO:0000256" key="3">
    <source>
        <dbReference type="ARBA" id="ARBA00022776"/>
    </source>
</evidence>
<reference evidence="5 6" key="1">
    <citation type="journal article" date="2015" name="Genome Biol.">
        <title>Comparative genomics of Steinernema reveals deeply conserved gene regulatory networks.</title>
        <authorList>
            <person name="Dillman A.R."/>
            <person name="Macchietto M."/>
            <person name="Porter C.F."/>
            <person name="Rogers A."/>
            <person name="Williams B."/>
            <person name="Antoshechkin I."/>
            <person name="Lee M.M."/>
            <person name="Goodwin Z."/>
            <person name="Lu X."/>
            <person name="Lewis E.E."/>
            <person name="Goodrich-Blair H."/>
            <person name="Stock S.P."/>
            <person name="Adams B.J."/>
            <person name="Sternberg P.W."/>
            <person name="Mortazavi A."/>
        </authorList>
    </citation>
    <scope>NUCLEOTIDE SEQUENCE [LARGE SCALE GENOMIC DNA]</scope>
    <source>
        <strain evidence="5 6">ALL</strain>
    </source>
</reference>
<comment type="caution">
    <text evidence="5">The sequence shown here is derived from an EMBL/GenBank/DDBJ whole genome shotgun (WGS) entry which is preliminary data.</text>
</comment>
<reference evidence="5 6" key="2">
    <citation type="journal article" date="2019" name="G3 (Bethesda)">
        <title>Hybrid Assembly of the Genome of the Entomopathogenic Nematode Steinernema carpocapsae Identifies the X-Chromosome.</title>
        <authorList>
            <person name="Serra L."/>
            <person name="Macchietto M."/>
            <person name="Macias-Munoz A."/>
            <person name="McGill C.J."/>
            <person name="Rodriguez I.M."/>
            <person name="Rodriguez B."/>
            <person name="Murad R."/>
            <person name="Mortazavi A."/>
        </authorList>
    </citation>
    <scope>NUCLEOTIDE SEQUENCE [LARGE SCALE GENOMIC DNA]</scope>
    <source>
        <strain evidence="5 6">ALL</strain>
    </source>
</reference>
<dbReference type="GO" id="GO:0051301">
    <property type="term" value="P:cell division"/>
    <property type="evidence" value="ECO:0007669"/>
    <property type="project" value="UniProtKB-KW"/>
</dbReference>
<keyword evidence="4" id="KW-0131">Cell cycle</keyword>
<dbReference type="GO" id="GO:0060090">
    <property type="term" value="F:molecular adaptor activity"/>
    <property type="evidence" value="ECO:0007669"/>
    <property type="project" value="TreeGrafter"/>
</dbReference>
<evidence type="ECO:0000256" key="4">
    <source>
        <dbReference type="ARBA" id="ARBA00023306"/>
    </source>
</evidence>
<dbReference type="GO" id="GO:0031145">
    <property type="term" value="P:anaphase-promoting complex-dependent catabolic process"/>
    <property type="evidence" value="ECO:0007669"/>
    <property type="project" value="TreeGrafter"/>
</dbReference>
<dbReference type="Gene3D" id="1.25.10.10">
    <property type="entry name" value="Leucine-rich Repeat Variant"/>
    <property type="match status" value="2"/>
</dbReference>
<sequence length="1690" mass="191144">MSAEMPMIYPKWIEPVVVGPATRKHKDVDVKDPSRLKKVKRVCTGEVHRLTAVGKEALVTLEPCGDLIRSYRTDFYILDGFWHTFKVDGKEEQYLCLFGTNAIEFHSTVGNENHPFPLPMNIKAAFSTKEGILLQRSIDDQDCGTAVHVYALTHPIGELTPVVVTGKDEFDPHFAFSGPKIEIVGCCESGNYVLVRNAQIGQDYLYRVRPCTKTEKIMPKDFVSEPPSGFDLHSIMEASMHHTPAHSARIKSRRNSTFGDVSFSRNTSMNKTPSSAFRTPIHARVQARLSGGRGFSTIRGGSNMFDGSFDRSFGRKTPINASTPIIQVIRSISRQEMASEVLDMMPHTSTPFEPRTKTKIDEKCSFLQYSGTPRIWNSVAAFSEMIDDDEKAFSLDPVAEVCLECVWVERVKESQQERTMLEKIFMMKDMSDTWFLVMMNRGARKARLLELSGLQQTPSSMSQPTVVLDCYDCAHILDQTAMVVKENETNTTFSLYTGPVRLGVIGITNCEQYGWEIIQKNVERLDAIDRSDVMITTDTDDAYVCHLAEYCESNLCKDSMEKILTCLSSELRHKFLSQWYLQNNWRFVENELLMGHRPSAELLLLFEHIFTLCGLDPNHVPFFEQLRNARTSGDGSSSPKRAKTGMEHLAEIELYERHLRNRKEVLNHEQLLEDLRVRARSQTPGVEGNESDALVIQVARGQSIMDISNVLAAFKALHNVFESSVLDIRLKEPLNVMLSCLYTQASLLGLNEYAQYYVEQLPVIGKFKFVIDGDEIRTEDMQEVFDEHRMSPLFSSHEYIFNMFSRDLPLRKFPTDTTWDPKLFAVIAAGLGRLPLNTFASFLGRDWMKILGLTVDDREKLEEAMKHKHWNVALFQACRVSMDIVEYLMLPIWRAVTDLKRYEQDFGLCPKTSPKLKQPPSLELQGKWAGRRFRHDLRLDNVAVMLDSQFQTLIPTKQRTNQTDVDFREEQEQFLLNVAIRTLSQCFGRACMIFHCTPVTVDFKLHISTLCLSGRGHPNNRTVDINHSELDTVVLKMFDWGHFYNGVSHGLSLMGTEQGILDPMWLALCYAGVRDGVTGAGVLYSFGLSGHINLINVYTIHQWLAQGDSFLVMSIMLGKAISSRGTCDVNVHKIIITHLPFMLPPSVLELHIHPLIQCAALFSFGMLFAETKHESITSQIINEMGKPCGDKHPVEHRGAYYMVGGFAIGLINLGKGLKLRHAGTANRGSIVVRLLQLMEGGKRKNVIFPFDPYEQKSPAAHVYESDNVNIHVTGLPATIAIGMIFLRTNCEYACNYIAIPNNMYKISKIRFDFLCARTMSRMLIMFDKIPPTEDAIFSQLPKCVYDPVKACLNQRHDEWIKAKDRETACTAFCYIVGGASIMLGLRYASTHDENIFKIFNKLLTYFVSGIRVPGSQLLVKTAGYPAATHCLNSILTGIALLMAGSGSVDAIRIFRNIRNVRPKLYEHKGNLIHSTYQIAHMGLGMLFMGYGRYAFGNSNMDIAALLIATYPCVSSSVADNRVYLQPLRFLWAIAAKLRLLVPVSASTTDPVDTICRIKFDAPHIRAGLTEQKHKTPCMLPNFEDIREIRLEAEGYEVEIFKLTTEEDRAKFQKQFVQQHGRVIMRPLRRPAKRVMTTVENLKVVRRGSKEDRKLEQNETGDASPLEAVRVAVEGIKFSDDSAAKFILDLC</sequence>
<dbReference type="STRING" id="34508.A0A4U5MMI0"/>
<keyword evidence="6" id="KW-1185">Reference proteome</keyword>
<name>A0A4U5MMI0_STECR</name>
<accession>A0A4U5MMI0</accession>
<dbReference type="EMBL" id="AZBU02000007">
    <property type="protein sequence ID" value="TKR70749.1"/>
    <property type="molecule type" value="Genomic_DNA"/>
</dbReference>
<dbReference type="GO" id="GO:0007091">
    <property type="term" value="P:metaphase/anaphase transition of mitotic cell cycle"/>
    <property type="evidence" value="ECO:0007669"/>
    <property type="project" value="TreeGrafter"/>
</dbReference>
<keyword evidence="3" id="KW-0498">Mitosis</keyword>